<evidence type="ECO:0000313" key="2">
    <source>
        <dbReference type="Proteomes" id="UP001281147"/>
    </source>
</evidence>
<sequence>MVQTRSQEKSSGSDDQQEVKPKARSKKRAEPDSKDSIEEVHSGQQTKEFEAEPPTKSAKRSKDDKPTTTKDEKINKLLSDHGAFPLQDCGLADPHSRSASTILAHVFHALLTSTRISHQLANKTLVKVVEAGYADLEKLEKSSWEERTQVLTEGGYTHYREKTATELGELAQLIREKYDGDLNNLLKKAKEGNEGNKEAIRSSVRKGVSAIKGIGGVALDVFCDTVQAVWHELAPFVDPRSQKTAENLGISSDAAELFKVVGEDAVTMSRLAVALTTVRLEKLEDRYIKA</sequence>
<protein>
    <submittedName>
        <fullName evidence="1">Uncharacterized protein</fullName>
    </submittedName>
</protein>
<gene>
    <name evidence="1" type="ORF">LTR37_010890</name>
</gene>
<accession>A0ACC3N3U9</accession>
<dbReference type="Proteomes" id="UP001281147">
    <property type="component" value="Unassembled WGS sequence"/>
</dbReference>
<evidence type="ECO:0000313" key="1">
    <source>
        <dbReference type="EMBL" id="KAK3709517.1"/>
    </source>
</evidence>
<dbReference type="EMBL" id="JAUTXU010000092">
    <property type="protein sequence ID" value="KAK3709517.1"/>
    <property type="molecule type" value="Genomic_DNA"/>
</dbReference>
<reference evidence="1" key="1">
    <citation type="submission" date="2023-07" db="EMBL/GenBank/DDBJ databases">
        <title>Black Yeasts Isolated from many extreme environments.</title>
        <authorList>
            <person name="Coleine C."/>
            <person name="Stajich J.E."/>
            <person name="Selbmann L."/>
        </authorList>
    </citation>
    <scope>NUCLEOTIDE SEQUENCE</scope>
    <source>
        <strain evidence="1">CCFEE 5714</strain>
    </source>
</reference>
<comment type="caution">
    <text evidence="1">The sequence shown here is derived from an EMBL/GenBank/DDBJ whole genome shotgun (WGS) entry which is preliminary data.</text>
</comment>
<name>A0ACC3N3U9_9PEZI</name>
<keyword evidence="2" id="KW-1185">Reference proteome</keyword>
<organism evidence="1 2">
    <name type="scientific">Vermiconidia calcicola</name>
    <dbReference type="NCBI Taxonomy" id="1690605"/>
    <lineage>
        <taxon>Eukaryota</taxon>
        <taxon>Fungi</taxon>
        <taxon>Dikarya</taxon>
        <taxon>Ascomycota</taxon>
        <taxon>Pezizomycotina</taxon>
        <taxon>Dothideomycetes</taxon>
        <taxon>Dothideomycetidae</taxon>
        <taxon>Mycosphaerellales</taxon>
        <taxon>Extremaceae</taxon>
        <taxon>Vermiconidia</taxon>
    </lineage>
</organism>
<proteinExistence type="predicted"/>